<protein>
    <recommendedName>
        <fullName evidence="3">PIN domain-containing protein</fullName>
    </recommendedName>
</protein>
<evidence type="ECO:0008006" key="3">
    <source>
        <dbReference type="Google" id="ProtNLM"/>
    </source>
</evidence>
<dbReference type="EMBL" id="CP077715">
    <property type="protein sequence ID" value="QXJ31820.1"/>
    <property type="molecule type" value="Genomic_DNA"/>
</dbReference>
<organism evidence="1 2">
    <name type="scientific">Saccharolobus shibatae</name>
    <dbReference type="NCBI Taxonomy" id="2286"/>
    <lineage>
        <taxon>Archaea</taxon>
        <taxon>Thermoproteota</taxon>
        <taxon>Thermoprotei</taxon>
        <taxon>Sulfolobales</taxon>
        <taxon>Sulfolobaceae</taxon>
        <taxon>Saccharolobus</taxon>
    </lineage>
</organism>
<dbReference type="Proteomes" id="UP000693941">
    <property type="component" value="Chromosome"/>
</dbReference>
<sequence>MIILDTSFLYSLLNKRDTNHVIAEKLFDEIVNQNKFGKPVIFEYVSVSEKFID</sequence>
<name>A0A8F5BUU2_9CREN</name>
<dbReference type="AlphaFoldDB" id="A0A8F5BUU2"/>
<evidence type="ECO:0000313" key="2">
    <source>
        <dbReference type="Proteomes" id="UP000693941"/>
    </source>
</evidence>
<evidence type="ECO:0000313" key="1">
    <source>
        <dbReference type="EMBL" id="QXJ31820.1"/>
    </source>
</evidence>
<dbReference type="RefSeq" id="WP_218261496.1">
    <property type="nucleotide sequence ID" value="NZ_CP077715.1"/>
</dbReference>
<reference evidence="1" key="1">
    <citation type="journal article" date="2021" name="Environ. Microbiol.">
        <title>New insights into the diversity and evolution of the archaeal mobilome from three complete genomes of Saccharolobus shibatae.</title>
        <authorList>
            <person name="Medvedeva S."/>
            <person name="Brandt D."/>
            <person name="Cvirkaite-Krupovic V."/>
            <person name="Liu Y."/>
            <person name="Severinov K."/>
            <person name="Ishino S."/>
            <person name="Ishino Y."/>
            <person name="Prangishvili D."/>
            <person name="Kalinowski J."/>
            <person name="Krupovic M."/>
        </authorList>
    </citation>
    <scope>NUCLEOTIDE SEQUENCE</scope>
    <source>
        <strain evidence="1">BEU9</strain>
    </source>
</reference>
<gene>
    <name evidence="1" type="ORF">J5U21_01471</name>
</gene>
<proteinExistence type="predicted"/>
<dbReference type="GeneID" id="65559987"/>
<accession>A0A8F5BUU2</accession>